<dbReference type="Proteomes" id="UP000283458">
    <property type="component" value="Unassembled WGS sequence"/>
</dbReference>
<dbReference type="AlphaFoldDB" id="A0A418W1U7"/>
<keyword evidence="14 17" id="KW-0413">Isomerase</keyword>
<comment type="subcellular location">
    <subcellularLocation>
        <location evidence="1">Cell inner membrane</location>
        <topology evidence="1">Single-pass type II membrane protein</topology>
        <orientation evidence="1">Periplasmic side</orientation>
    </subcellularLocation>
</comment>
<sequence length="627" mass="66614">MLQFIRNFAGSWVVKILFVLLILSFGIWGIGDVFRSSTPTSVAEVGSVEIGREALDQEFRRQIERLRPMLGGNLTAEQAKQFGLLEQSLQSLIQRALFDLAAKDAGIAVGPEVVKLRIADEPAFRNQQGQFDPNMFRTVLRNNQLTEDGYIALIRRETARELVAGAVNAGVAAPKTLTQALYRFRGEKRVAEVVTLTNASVGDVGSPDEAEITRAYEDHQVRFTAPEYRALTVAQLSPDALAADIKIDDAQLRAAYDERAAEFGTPEKRNILMTVVDDEAKAKAIAEAAKTKGLADAAKEAGVEPLTLDGVARAELPELGDAAFALEQGKTSEPIKSGLGWHVLAVTGVQAGSTKSFDEVRGQLAADIRKEKALDAVFAIANRVEDQLASGAPLEEVAKAQGLVLSKVAAVDSSGKAPDGKDAAPTLPALKALLPNVFQLKAGAATNLSEGQGSVFTAVRVDSVIPAALRPLAEVRDQVVAGWQNDQRAALAAKKAEEIATKLTKGLEAAAQDVASQSGASAAMTVPFARDAKSVNGLPGDLVAKLFAAKPGEVVSGTSADSQIVARLREIIPADPAAPDATFGPLETSVNQGVESDLMAQFGAALRVRYPVQIHRQRIDQFFAANN</sequence>
<evidence type="ECO:0000256" key="1">
    <source>
        <dbReference type="ARBA" id="ARBA00004382"/>
    </source>
</evidence>
<evidence type="ECO:0000256" key="10">
    <source>
        <dbReference type="ARBA" id="ARBA00031484"/>
    </source>
</evidence>
<evidence type="ECO:0000256" key="13">
    <source>
        <dbReference type="ARBA" id="ARBA00042775"/>
    </source>
</evidence>
<keyword evidence="5 15" id="KW-0812">Transmembrane</keyword>
<keyword evidence="4" id="KW-0997">Cell inner membrane</keyword>
<dbReference type="EMBL" id="QYUL01000001">
    <property type="protein sequence ID" value="RJF83971.1"/>
    <property type="molecule type" value="Genomic_DNA"/>
</dbReference>
<dbReference type="Gene3D" id="1.10.4030.10">
    <property type="entry name" value="Porin chaperone SurA, peptide-binding domain"/>
    <property type="match status" value="1"/>
</dbReference>
<protein>
    <recommendedName>
        <fullName evidence="2">Parvulin-like PPIase</fullName>
    </recommendedName>
    <alternativeName>
        <fullName evidence="9">Peptidyl-prolyl cis-trans isomerase plp</fullName>
    </alternativeName>
    <alternativeName>
        <fullName evidence="12">Periplasmic chaperone PpiD</fullName>
    </alternativeName>
    <alternativeName>
        <fullName evidence="13">Periplasmic folding chaperone</fullName>
    </alternativeName>
    <alternativeName>
        <fullName evidence="10">Rotamase plp</fullName>
    </alternativeName>
</protein>
<dbReference type="InterPro" id="IPR052029">
    <property type="entry name" value="PpiD_chaperone"/>
</dbReference>
<evidence type="ECO:0000256" key="12">
    <source>
        <dbReference type="ARBA" id="ARBA00040743"/>
    </source>
</evidence>
<dbReference type="GO" id="GO:0003755">
    <property type="term" value="F:peptidyl-prolyl cis-trans isomerase activity"/>
    <property type="evidence" value="ECO:0007669"/>
    <property type="project" value="UniProtKB-KW"/>
</dbReference>
<evidence type="ECO:0000256" key="2">
    <source>
        <dbReference type="ARBA" id="ARBA00018370"/>
    </source>
</evidence>
<dbReference type="InterPro" id="IPR027304">
    <property type="entry name" value="Trigger_fact/SurA_dom_sf"/>
</dbReference>
<dbReference type="Pfam" id="PF13624">
    <property type="entry name" value="SurA_N_3"/>
    <property type="match status" value="1"/>
</dbReference>
<evidence type="ECO:0000313" key="17">
    <source>
        <dbReference type="EMBL" id="RJF83971.1"/>
    </source>
</evidence>
<evidence type="ECO:0000256" key="4">
    <source>
        <dbReference type="ARBA" id="ARBA00022519"/>
    </source>
</evidence>
<dbReference type="InterPro" id="IPR000297">
    <property type="entry name" value="PPIase_PpiC"/>
</dbReference>
<keyword evidence="6 15" id="KW-1133">Transmembrane helix</keyword>
<evidence type="ECO:0000256" key="3">
    <source>
        <dbReference type="ARBA" id="ARBA00022475"/>
    </source>
</evidence>
<dbReference type="RefSeq" id="WP_119829612.1">
    <property type="nucleotide sequence ID" value="NZ_QYUL01000001.1"/>
</dbReference>
<keyword evidence="14" id="KW-0697">Rotamase</keyword>
<comment type="similarity">
    <text evidence="11">Belongs to the PpiD chaperone family.</text>
</comment>
<evidence type="ECO:0000256" key="15">
    <source>
        <dbReference type="SAM" id="Phobius"/>
    </source>
</evidence>
<dbReference type="SUPFAM" id="SSF109998">
    <property type="entry name" value="Triger factor/SurA peptide-binding domain-like"/>
    <property type="match status" value="1"/>
</dbReference>
<proteinExistence type="inferred from homology"/>
<dbReference type="Gene3D" id="3.10.50.40">
    <property type="match status" value="1"/>
</dbReference>
<dbReference type="PANTHER" id="PTHR47529:SF1">
    <property type="entry name" value="PERIPLASMIC CHAPERONE PPID"/>
    <property type="match status" value="1"/>
</dbReference>
<dbReference type="InterPro" id="IPR046357">
    <property type="entry name" value="PPIase_dom_sf"/>
</dbReference>
<dbReference type="PROSITE" id="PS50198">
    <property type="entry name" value="PPIC_PPIASE_2"/>
    <property type="match status" value="1"/>
</dbReference>
<keyword evidence="3" id="KW-1003">Cell membrane</keyword>
<organism evidence="17 18">
    <name type="scientific">Azospirillum cavernae</name>
    <dbReference type="NCBI Taxonomy" id="2320860"/>
    <lineage>
        <taxon>Bacteria</taxon>
        <taxon>Pseudomonadati</taxon>
        <taxon>Pseudomonadota</taxon>
        <taxon>Alphaproteobacteria</taxon>
        <taxon>Rhodospirillales</taxon>
        <taxon>Azospirillaceae</taxon>
        <taxon>Azospirillum</taxon>
    </lineage>
</organism>
<evidence type="ECO:0000259" key="16">
    <source>
        <dbReference type="PROSITE" id="PS50198"/>
    </source>
</evidence>
<evidence type="ECO:0000256" key="8">
    <source>
        <dbReference type="ARBA" id="ARBA00023186"/>
    </source>
</evidence>
<feature type="domain" description="PpiC" evidence="16">
    <location>
        <begin position="244"/>
        <end position="348"/>
    </location>
</feature>
<feature type="transmembrane region" description="Helical" evidence="15">
    <location>
        <begin position="12"/>
        <end position="31"/>
    </location>
</feature>
<dbReference type="Pfam" id="PF13145">
    <property type="entry name" value="Rotamase_2"/>
    <property type="match status" value="1"/>
</dbReference>
<evidence type="ECO:0000256" key="11">
    <source>
        <dbReference type="ARBA" id="ARBA00038408"/>
    </source>
</evidence>
<accession>A0A418W1U7</accession>
<dbReference type="SUPFAM" id="SSF54534">
    <property type="entry name" value="FKBP-like"/>
    <property type="match status" value="1"/>
</dbReference>
<evidence type="ECO:0000256" key="9">
    <source>
        <dbReference type="ARBA" id="ARBA00030642"/>
    </source>
</evidence>
<dbReference type="PANTHER" id="PTHR47529">
    <property type="entry name" value="PEPTIDYL-PROLYL CIS-TRANS ISOMERASE D"/>
    <property type="match status" value="1"/>
</dbReference>
<keyword evidence="18" id="KW-1185">Reference proteome</keyword>
<comment type="caution">
    <text evidence="17">The sequence shown here is derived from an EMBL/GenBank/DDBJ whole genome shotgun (WGS) entry which is preliminary data.</text>
</comment>
<evidence type="ECO:0000313" key="18">
    <source>
        <dbReference type="Proteomes" id="UP000283458"/>
    </source>
</evidence>
<keyword evidence="8" id="KW-0143">Chaperone</keyword>
<dbReference type="GO" id="GO:0005886">
    <property type="term" value="C:plasma membrane"/>
    <property type="evidence" value="ECO:0007669"/>
    <property type="project" value="UniProtKB-SubCell"/>
</dbReference>
<evidence type="ECO:0000256" key="5">
    <source>
        <dbReference type="ARBA" id="ARBA00022692"/>
    </source>
</evidence>
<name>A0A418W1U7_9PROT</name>
<gene>
    <name evidence="17" type="ORF">D3877_04955</name>
</gene>
<evidence type="ECO:0000256" key="14">
    <source>
        <dbReference type="PROSITE-ProRule" id="PRU00278"/>
    </source>
</evidence>
<keyword evidence="7 15" id="KW-0472">Membrane</keyword>
<dbReference type="OrthoDB" id="9768393at2"/>
<reference evidence="17 18" key="1">
    <citation type="submission" date="2018-09" db="EMBL/GenBank/DDBJ databases">
        <authorList>
            <person name="Zhu H."/>
        </authorList>
    </citation>
    <scope>NUCLEOTIDE SEQUENCE [LARGE SCALE GENOMIC DNA]</scope>
    <source>
        <strain evidence="17 18">K2W22B-5</strain>
    </source>
</reference>
<evidence type="ECO:0000256" key="7">
    <source>
        <dbReference type="ARBA" id="ARBA00023136"/>
    </source>
</evidence>
<evidence type="ECO:0000256" key="6">
    <source>
        <dbReference type="ARBA" id="ARBA00022989"/>
    </source>
</evidence>